<keyword evidence="2 6" id="KW-0349">Heme</keyword>
<dbReference type="EMBL" id="CAMXCM010000001">
    <property type="protein sequence ID" value="CAI3933511.1"/>
    <property type="molecule type" value="Genomic_DNA"/>
</dbReference>
<organism evidence="10 11">
    <name type="scientific">Commensalibacter communis</name>
    <dbReference type="NCBI Taxonomy" id="2972786"/>
    <lineage>
        <taxon>Bacteria</taxon>
        <taxon>Pseudomonadati</taxon>
        <taxon>Pseudomonadota</taxon>
        <taxon>Alphaproteobacteria</taxon>
        <taxon>Acetobacterales</taxon>
        <taxon>Acetobacteraceae</taxon>
    </lineage>
</organism>
<reference evidence="10" key="1">
    <citation type="submission" date="2022-10" db="EMBL/GenBank/DDBJ databases">
        <authorList>
            <person name="Botero Cardona J."/>
        </authorList>
    </citation>
    <scope>NUCLEOTIDE SEQUENCE</scope>
    <source>
        <strain evidence="10">LMG 31819</strain>
        <strain evidence="9">R-53529</strain>
    </source>
</reference>
<dbReference type="Gene3D" id="1.10.760.10">
    <property type="entry name" value="Cytochrome c-like domain"/>
    <property type="match status" value="2"/>
</dbReference>
<evidence type="ECO:0000256" key="5">
    <source>
        <dbReference type="ARBA" id="ARBA00023004"/>
    </source>
</evidence>
<dbReference type="PANTHER" id="PTHR11961">
    <property type="entry name" value="CYTOCHROME C"/>
    <property type="match status" value="1"/>
</dbReference>
<name>A0A9W4TLI9_9PROT</name>
<evidence type="ECO:0000313" key="11">
    <source>
        <dbReference type="Proteomes" id="UP001154255"/>
    </source>
</evidence>
<dbReference type="AlphaFoldDB" id="A0A9W4TLI9"/>
<keyword evidence="4" id="KW-0249">Electron transport</keyword>
<dbReference type="SUPFAM" id="SSF46626">
    <property type="entry name" value="Cytochrome c"/>
    <property type="match status" value="2"/>
</dbReference>
<protein>
    <submittedName>
        <fullName evidence="9 10">Cytochrome c2 (Cyc7)</fullName>
    </submittedName>
</protein>
<evidence type="ECO:0000256" key="4">
    <source>
        <dbReference type="ARBA" id="ARBA00022982"/>
    </source>
</evidence>
<feature type="domain" description="Cytochrome c" evidence="8">
    <location>
        <begin position="56"/>
        <end position="158"/>
    </location>
</feature>
<evidence type="ECO:0000256" key="7">
    <source>
        <dbReference type="SAM" id="MobiDB-lite"/>
    </source>
</evidence>
<dbReference type="Proteomes" id="UP001154255">
    <property type="component" value="Unassembled WGS sequence"/>
</dbReference>
<feature type="compositionally biased region" description="Basic and acidic residues" evidence="7">
    <location>
        <begin position="168"/>
        <end position="182"/>
    </location>
</feature>
<evidence type="ECO:0000256" key="2">
    <source>
        <dbReference type="ARBA" id="ARBA00022617"/>
    </source>
</evidence>
<dbReference type="EMBL" id="CAMXCS010000001">
    <property type="protein sequence ID" value="CAI3927349.1"/>
    <property type="molecule type" value="Genomic_DNA"/>
</dbReference>
<gene>
    <name evidence="9" type="ORF">R53529_LOCUS312</name>
    <name evidence="10" type="ORF">R53530_LOCUS789</name>
</gene>
<dbReference type="PRINTS" id="PR00604">
    <property type="entry name" value="CYTCHRMECIAB"/>
</dbReference>
<proteinExistence type="predicted"/>
<evidence type="ECO:0000256" key="1">
    <source>
        <dbReference type="ARBA" id="ARBA00022448"/>
    </source>
</evidence>
<evidence type="ECO:0000313" key="9">
    <source>
        <dbReference type="EMBL" id="CAI3927349.1"/>
    </source>
</evidence>
<dbReference type="Pfam" id="PF00034">
    <property type="entry name" value="Cytochrom_C"/>
    <property type="match status" value="2"/>
</dbReference>
<dbReference type="GO" id="GO:0009055">
    <property type="term" value="F:electron transfer activity"/>
    <property type="evidence" value="ECO:0007669"/>
    <property type="project" value="InterPro"/>
</dbReference>
<sequence>MDSFDWNRLAVAGLFSVCVLAASWGIGSVVIQNQTQIKSVFSNDSDQNESIDLASANPAKGRELATQQCSLCHTFNENGANKIGPNLYGVMGHKIASKPNFNYSDSLKKHQKESWDVQNLNLWLAHPTNFAPDTIMAYPGISVQQDRIDVIAYLKTISPSAPSSASAIEKKDNSDPREKSNPEIKSNLSQGKEEFQQHCAVCHTDTVEGNTRLGPNLYNIVNKPIASQSNYTYSGSLKLKKMNWTESNLDQWIENPQQWAPGNKMNYKGISSADIRKNIILYLHSLSPQDKN</sequence>
<feature type="region of interest" description="Disordered" evidence="7">
    <location>
        <begin position="162"/>
        <end position="185"/>
    </location>
</feature>
<dbReference type="Proteomes" id="UP001154259">
    <property type="component" value="Unassembled WGS sequence"/>
</dbReference>
<accession>A0A9W4TLI9</accession>
<evidence type="ECO:0000256" key="3">
    <source>
        <dbReference type="ARBA" id="ARBA00022723"/>
    </source>
</evidence>
<dbReference type="RefSeq" id="WP_271788764.1">
    <property type="nucleotide sequence ID" value="NZ_CAMXCM010000001.1"/>
</dbReference>
<evidence type="ECO:0000313" key="10">
    <source>
        <dbReference type="EMBL" id="CAI3933511.1"/>
    </source>
</evidence>
<comment type="caution">
    <text evidence="10">The sequence shown here is derived from an EMBL/GenBank/DDBJ whole genome shotgun (WGS) entry which is preliminary data.</text>
</comment>
<dbReference type="GO" id="GO:0046872">
    <property type="term" value="F:metal ion binding"/>
    <property type="evidence" value="ECO:0007669"/>
    <property type="project" value="UniProtKB-KW"/>
</dbReference>
<dbReference type="InterPro" id="IPR009056">
    <property type="entry name" value="Cyt_c-like_dom"/>
</dbReference>
<dbReference type="InterPro" id="IPR036909">
    <property type="entry name" value="Cyt_c-like_dom_sf"/>
</dbReference>
<keyword evidence="5 6" id="KW-0408">Iron</keyword>
<keyword evidence="12" id="KW-1185">Reference proteome</keyword>
<evidence type="ECO:0000259" key="8">
    <source>
        <dbReference type="PROSITE" id="PS51007"/>
    </source>
</evidence>
<keyword evidence="3 6" id="KW-0479">Metal-binding</keyword>
<dbReference type="GO" id="GO:0020037">
    <property type="term" value="F:heme binding"/>
    <property type="evidence" value="ECO:0007669"/>
    <property type="project" value="InterPro"/>
</dbReference>
<keyword evidence="1" id="KW-0813">Transport</keyword>
<dbReference type="InterPro" id="IPR002327">
    <property type="entry name" value="Cyt_c_1A/1B"/>
</dbReference>
<feature type="domain" description="Cytochrome c" evidence="8">
    <location>
        <begin position="186"/>
        <end position="287"/>
    </location>
</feature>
<dbReference type="PROSITE" id="PS51007">
    <property type="entry name" value="CYTC"/>
    <property type="match status" value="2"/>
</dbReference>
<evidence type="ECO:0000313" key="12">
    <source>
        <dbReference type="Proteomes" id="UP001154259"/>
    </source>
</evidence>
<evidence type="ECO:0000256" key="6">
    <source>
        <dbReference type="PROSITE-ProRule" id="PRU00433"/>
    </source>
</evidence>